<reference evidence="1 2" key="1">
    <citation type="journal article" date="2013" name="Genome Announc.">
        <title>Draft Genome Sequence of Rhodococcus rhodnii Strain LMG5362, a Symbiont of Rhodnius prolixus (Hemiptera, Reduviidae, Triatominae), the Principle Vector of Trypanosoma cruzi.</title>
        <authorList>
            <person name="Pachebat J.A."/>
            <person name="van Keulen G."/>
            <person name="Whitten M.M."/>
            <person name="Girdwood S."/>
            <person name="Del Sol R."/>
            <person name="Dyson P.J."/>
            <person name="Facey P.D."/>
        </authorList>
    </citation>
    <scope>NUCLEOTIDE SEQUENCE [LARGE SCALE GENOMIC DNA]</scope>
    <source>
        <strain evidence="1 2">LMG 5362</strain>
    </source>
</reference>
<dbReference type="PATRIC" id="fig|1273125.3.peg.2393"/>
<sequence>MYNWELQNAIVAFVDMLRPSFPQQAELYQDGLHSFATFASDMLTMMGYSPR</sequence>
<organism evidence="1 2">
    <name type="scientific">Rhodococcus rhodnii LMG 5362</name>
    <dbReference type="NCBI Taxonomy" id="1273125"/>
    <lineage>
        <taxon>Bacteria</taxon>
        <taxon>Bacillati</taxon>
        <taxon>Actinomycetota</taxon>
        <taxon>Actinomycetes</taxon>
        <taxon>Mycobacteriales</taxon>
        <taxon>Nocardiaceae</taxon>
        <taxon>Rhodococcus</taxon>
    </lineage>
</organism>
<evidence type="ECO:0000313" key="2">
    <source>
        <dbReference type="Proteomes" id="UP000013525"/>
    </source>
</evidence>
<comment type="caution">
    <text evidence="1">The sequence shown here is derived from an EMBL/GenBank/DDBJ whole genome shotgun (WGS) entry which is preliminary data.</text>
</comment>
<dbReference type="EMBL" id="APMY01000075">
    <property type="protein sequence ID" value="EOM76137.1"/>
    <property type="molecule type" value="Genomic_DNA"/>
</dbReference>
<proteinExistence type="predicted"/>
<evidence type="ECO:0008006" key="3">
    <source>
        <dbReference type="Google" id="ProtNLM"/>
    </source>
</evidence>
<keyword evidence="2" id="KW-1185">Reference proteome</keyword>
<protein>
    <recommendedName>
        <fullName evidence="3">TetR family transcriptional regulator</fullName>
    </recommendedName>
</protein>
<dbReference type="Proteomes" id="UP000013525">
    <property type="component" value="Unassembled WGS sequence"/>
</dbReference>
<dbReference type="RefSeq" id="WP_010838555.1">
    <property type="nucleotide sequence ID" value="NZ_APMY01000075.1"/>
</dbReference>
<name>R7WLF2_9NOCA</name>
<accession>R7WLF2</accession>
<evidence type="ECO:0000313" key="1">
    <source>
        <dbReference type="EMBL" id="EOM76137.1"/>
    </source>
</evidence>
<dbReference type="AlphaFoldDB" id="R7WLF2"/>
<gene>
    <name evidence="1" type="ORF">Rrhod_2503</name>
</gene>